<proteinExistence type="predicted"/>
<organism evidence="1 2">
    <name type="scientific">Pelatocladus maniniholoensis HA4357-MV3</name>
    <dbReference type="NCBI Taxonomy" id="1117104"/>
    <lineage>
        <taxon>Bacteria</taxon>
        <taxon>Bacillati</taxon>
        <taxon>Cyanobacteriota</taxon>
        <taxon>Cyanophyceae</taxon>
        <taxon>Nostocales</taxon>
        <taxon>Nostocaceae</taxon>
        <taxon>Pelatocladus</taxon>
    </lineage>
</organism>
<dbReference type="Pfam" id="PF08889">
    <property type="entry name" value="WbqC"/>
    <property type="match status" value="1"/>
</dbReference>
<dbReference type="AlphaFoldDB" id="A0A9E3LTR7"/>
<accession>A0A9E3LTR7</accession>
<comment type="caution">
    <text evidence="1">The sequence shown here is derived from an EMBL/GenBank/DDBJ whole genome shotgun (WGS) entry which is preliminary data.</text>
</comment>
<protein>
    <submittedName>
        <fullName evidence="1">WbqC family protein</fullName>
    </submittedName>
</protein>
<dbReference type="EMBL" id="JAHHHW010000094">
    <property type="protein sequence ID" value="MBW4432883.1"/>
    <property type="molecule type" value="Genomic_DNA"/>
</dbReference>
<dbReference type="Proteomes" id="UP000813215">
    <property type="component" value="Unassembled WGS sequence"/>
</dbReference>
<evidence type="ECO:0000313" key="1">
    <source>
        <dbReference type="EMBL" id="MBW4432883.1"/>
    </source>
</evidence>
<gene>
    <name evidence="1" type="ORF">KME28_14425</name>
</gene>
<sequence length="230" mass="26834">MKSVVIHQPQYLPYMGFFHKLQQSDIFVAMDNVQFERRGIQHRNKIKTCQGAQWLTVPVVHRSRDEELINEMLINSDFPWSRKHWQTLVTNYSRAPYFHKYSSEIQQILSREWSNLCELNMALIQWVMDVLDIKKPIVYLSTLEVEGNKSELLIDICKAVGSDTYLSGYGGKKYMDLEAFKAADINVLWQEFTYPSYAQVFPELGFLPNLSIIDTLFCCGSETRKLLDIC</sequence>
<reference evidence="1" key="2">
    <citation type="journal article" date="2022" name="Microbiol. Resour. Announc.">
        <title>Metagenome Sequencing to Explore Phylogenomics of Terrestrial Cyanobacteria.</title>
        <authorList>
            <person name="Ward R.D."/>
            <person name="Stajich J.E."/>
            <person name="Johansen J.R."/>
            <person name="Huntemann M."/>
            <person name="Clum A."/>
            <person name="Foster B."/>
            <person name="Foster B."/>
            <person name="Roux S."/>
            <person name="Palaniappan K."/>
            <person name="Varghese N."/>
            <person name="Mukherjee S."/>
            <person name="Reddy T.B.K."/>
            <person name="Daum C."/>
            <person name="Copeland A."/>
            <person name="Chen I.A."/>
            <person name="Ivanova N.N."/>
            <person name="Kyrpides N.C."/>
            <person name="Shapiro N."/>
            <person name="Eloe-Fadrosh E.A."/>
            <person name="Pietrasiak N."/>
        </authorList>
    </citation>
    <scope>NUCLEOTIDE SEQUENCE</scope>
    <source>
        <strain evidence="1">HA4357-MV3</strain>
    </source>
</reference>
<name>A0A9E3LTR7_9NOST</name>
<dbReference type="InterPro" id="IPR014985">
    <property type="entry name" value="WbqC"/>
</dbReference>
<evidence type="ECO:0000313" key="2">
    <source>
        <dbReference type="Proteomes" id="UP000813215"/>
    </source>
</evidence>
<reference evidence="1" key="1">
    <citation type="submission" date="2021-05" db="EMBL/GenBank/DDBJ databases">
        <authorList>
            <person name="Pietrasiak N."/>
            <person name="Ward R."/>
            <person name="Stajich J.E."/>
            <person name="Kurbessoian T."/>
        </authorList>
    </citation>
    <scope>NUCLEOTIDE SEQUENCE</scope>
    <source>
        <strain evidence="1">HA4357-MV3</strain>
    </source>
</reference>